<dbReference type="Pfam" id="PF00903">
    <property type="entry name" value="Glyoxalase"/>
    <property type="match status" value="1"/>
</dbReference>
<dbReference type="PANTHER" id="PTHR36437">
    <property type="entry name" value="GLYOXALASE/BLEOMYCIN RESISTANCE PROTEIN/DIOXYGENASE"/>
    <property type="match status" value="1"/>
</dbReference>
<evidence type="ECO:0000313" key="3">
    <source>
        <dbReference type="Proteomes" id="UP001319200"/>
    </source>
</evidence>
<proteinExistence type="predicted"/>
<protein>
    <submittedName>
        <fullName evidence="2">VOC family protein</fullName>
    </submittedName>
</protein>
<accession>A0AAP2GQL0</accession>
<dbReference type="RefSeq" id="WP_254165202.1">
    <property type="nucleotide sequence ID" value="NZ_JAHESF010000016.1"/>
</dbReference>
<dbReference type="PROSITE" id="PS51819">
    <property type="entry name" value="VOC"/>
    <property type="match status" value="1"/>
</dbReference>
<dbReference type="InterPro" id="IPR029068">
    <property type="entry name" value="Glyas_Bleomycin-R_OHBP_Dase"/>
</dbReference>
<dbReference type="SUPFAM" id="SSF54593">
    <property type="entry name" value="Glyoxalase/Bleomycin resistance protein/Dihydroxybiphenyl dioxygenase"/>
    <property type="match status" value="1"/>
</dbReference>
<gene>
    <name evidence="2" type="ORF">KK083_17270</name>
</gene>
<sequence length="138" mass="15978">MITRLSHYSIYVLDQDQAYDFYVNKLGFEVVTDATMDNGFRWLTVKPKQQQNTEIVLMPVRAGQMFDEQTAEQMRDLIRKGKLGSGVFETNDCRATYAELKAKGVEFMSEPKEQFYGVEALFKDNSGNWFSLTEHPKQ</sequence>
<evidence type="ECO:0000259" key="1">
    <source>
        <dbReference type="PROSITE" id="PS51819"/>
    </source>
</evidence>
<dbReference type="InterPro" id="IPR037523">
    <property type="entry name" value="VOC_core"/>
</dbReference>
<reference evidence="2 3" key="1">
    <citation type="submission" date="2021-05" db="EMBL/GenBank/DDBJ databases">
        <title>A Polyphasic approach of four new species of the genus Ohtaekwangia: Ohtaekwangia histidinii sp. nov., Ohtaekwangia cretensis sp. nov., Ohtaekwangia indiensis sp. nov., Ohtaekwangia reichenbachii sp. nov. from diverse environment.</title>
        <authorList>
            <person name="Octaviana S."/>
        </authorList>
    </citation>
    <scope>NUCLEOTIDE SEQUENCE [LARGE SCALE GENOMIC DNA]</scope>
    <source>
        <strain evidence="2 3">PWU4</strain>
    </source>
</reference>
<dbReference type="InterPro" id="IPR004360">
    <property type="entry name" value="Glyas_Fos-R_dOase_dom"/>
</dbReference>
<organism evidence="2 3">
    <name type="scientific">Chryseosolibacter histidini</name>
    <dbReference type="NCBI Taxonomy" id="2782349"/>
    <lineage>
        <taxon>Bacteria</taxon>
        <taxon>Pseudomonadati</taxon>
        <taxon>Bacteroidota</taxon>
        <taxon>Cytophagia</taxon>
        <taxon>Cytophagales</taxon>
        <taxon>Chryseotaleaceae</taxon>
        <taxon>Chryseosolibacter</taxon>
    </lineage>
</organism>
<dbReference type="Gene3D" id="3.10.180.10">
    <property type="entry name" value="2,3-Dihydroxybiphenyl 1,2-Dioxygenase, domain 1"/>
    <property type="match status" value="1"/>
</dbReference>
<dbReference type="AlphaFoldDB" id="A0AAP2GQL0"/>
<evidence type="ECO:0000313" key="2">
    <source>
        <dbReference type="EMBL" id="MBT1698647.1"/>
    </source>
</evidence>
<feature type="domain" description="VOC" evidence="1">
    <location>
        <begin position="4"/>
        <end position="135"/>
    </location>
</feature>
<keyword evidence="3" id="KW-1185">Reference proteome</keyword>
<comment type="caution">
    <text evidence="2">The sequence shown here is derived from an EMBL/GenBank/DDBJ whole genome shotgun (WGS) entry which is preliminary data.</text>
</comment>
<dbReference type="EMBL" id="JAHESF010000016">
    <property type="protein sequence ID" value="MBT1698647.1"/>
    <property type="molecule type" value="Genomic_DNA"/>
</dbReference>
<dbReference type="PANTHER" id="PTHR36437:SF2">
    <property type="entry name" value="GLYOXALASE_BLEOMYCIN RESISTANCE PROTEIN_DIOXYGENASE"/>
    <property type="match status" value="1"/>
</dbReference>
<name>A0AAP2GQL0_9BACT</name>
<dbReference type="Proteomes" id="UP001319200">
    <property type="component" value="Unassembled WGS sequence"/>
</dbReference>